<proteinExistence type="predicted"/>
<evidence type="ECO:0008006" key="4">
    <source>
        <dbReference type="Google" id="ProtNLM"/>
    </source>
</evidence>
<protein>
    <recommendedName>
        <fullName evidence="4">YhgE/Pip domain-containing protein</fullName>
    </recommendedName>
</protein>
<evidence type="ECO:0000313" key="3">
    <source>
        <dbReference type="Proteomes" id="UP000180098"/>
    </source>
</evidence>
<dbReference type="Gene3D" id="1.10.287.950">
    <property type="entry name" value="Methyl-accepting chemotaxis protein"/>
    <property type="match status" value="2"/>
</dbReference>
<reference evidence="2 3" key="1">
    <citation type="submission" date="2016-10" db="EMBL/GenBank/DDBJ databases">
        <title>Draft genome sequences of four alkaliphilic bacteria belonging to the Anaerobacillus genus.</title>
        <authorList>
            <person name="Bassil N.M."/>
            <person name="Lloyd J.R."/>
        </authorList>
    </citation>
    <scope>NUCLEOTIDE SEQUENCE [LARGE SCALE GENOMIC DNA]</scope>
    <source>
        <strain evidence="2 3">DSM 15340</strain>
    </source>
</reference>
<evidence type="ECO:0000313" key="2">
    <source>
        <dbReference type="EMBL" id="OIJ09370.1"/>
    </source>
</evidence>
<feature type="chain" id="PRO_5039375838" description="YhgE/Pip domain-containing protein" evidence="1">
    <location>
        <begin position="22"/>
        <end position="611"/>
    </location>
</feature>
<dbReference type="InterPro" id="IPR023908">
    <property type="entry name" value="xxxLxxG_rpt"/>
</dbReference>
<dbReference type="RefSeq" id="WP_071314579.1">
    <property type="nucleotide sequence ID" value="NZ_MLQQ01000045.1"/>
</dbReference>
<accession>A0A1S2LAU1</accession>
<dbReference type="EMBL" id="MLQQ01000045">
    <property type="protein sequence ID" value="OIJ09370.1"/>
    <property type="molecule type" value="Genomic_DNA"/>
</dbReference>
<evidence type="ECO:0000256" key="1">
    <source>
        <dbReference type="SAM" id="SignalP"/>
    </source>
</evidence>
<gene>
    <name evidence="2" type="ORF">BKP35_17050</name>
</gene>
<name>A0A1S2LAU1_9BACI</name>
<sequence length="611" mass="67252">MKKITLVFMAMLLVFPYYGGADRNDGSDRSTDEAKIDTNAIGEVSSKDEVVYGRLSANGTLNELYVVNMLNVTKPGSIIDFGDYTSVRNLTNLSEIEQVGDKVQLEASPGWFYYQGNLEDHELPWDVKISYNLEGDEISPDQLAGKEGSLLLKIKTSQNENVDPLFFENYAMQISLTLDTDLMSNIQAPEATIVNVGKQRQFTYTVMPESNGEISLLGDVVDFEMEGIDISAVPLSMTIDNPELDEMTSEMRTLSDAIGEINDGVFDLKTGVSELNDGVQSLNNGSSEYNIGMSEINDSSSEIKEASEVIGESLVRLNEELNGSSEEMDLSELEQLPEGLLLIADGLGEVAEGLTLLNENFSIAYSALDDAMSHIPAQAVTEEDIQQLYATTSVENHETIDYLMDVYVAAQTAKATYDKIKEAFTAVETTLEETSGAVNEMGNQLTLIASELSVAFENMEGLDALSELKEGIALLSNNYGEFHSGLVSYTDGVSQLADAYNEIDSGFDELAQGTSELESGVGELYDGTEELADETKDLPEKMQEEINEMMDEFNTSDFEPVSFVSPKNTNINSVQFILKTEAIEREDEEETAIVEEEESVGFWQRLKNLFT</sequence>
<organism evidence="2 3">
    <name type="scientific">Anaerobacillus arseniciselenatis</name>
    <dbReference type="NCBI Taxonomy" id="85682"/>
    <lineage>
        <taxon>Bacteria</taxon>
        <taxon>Bacillati</taxon>
        <taxon>Bacillota</taxon>
        <taxon>Bacilli</taxon>
        <taxon>Bacillales</taxon>
        <taxon>Bacillaceae</taxon>
        <taxon>Anaerobacillus</taxon>
    </lineage>
</organism>
<dbReference type="Proteomes" id="UP000180098">
    <property type="component" value="Unassembled WGS sequence"/>
</dbReference>
<dbReference type="SUPFAM" id="SSF58104">
    <property type="entry name" value="Methyl-accepting chemotaxis protein (MCP) signaling domain"/>
    <property type="match status" value="1"/>
</dbReference>
<keyword evidence="1" id="KW-0732">Signal</keyword>
<dbReference type="NCBIfam" id="TIGR03057">
    <property type="entry name" value="xxxLxxG_by_4"/>
    <property type="match status" value="1"/>
</dbReference>
<feature type="signal peptide" evidence="1">
    <location>
        <begin position="1"/>
        <end position="21"/>
    </location>
</feature>
<comment type="caution">
    <text evidence="2">The sequence shown here is derived from an EMBL/GenBank/DDBJ whole genome shotgun (WGS) entry which is preliminary data.</text>
</comment>
<dbReference type="OrthoDB" id="9815841at2"/>
<dbReference type="AlphaFoldDB" id="A0A1S2LAU1"/>
<keyword evidence="3" id="KW-1185">Reference proteome</keyword>